<protein>
    <submittedName>
        <fullName evidence="1">Uncharacterized protein</fullName>
    </submittedName>
</protein>
<proteinExistence type="predicted"/>
<feature type="non-terminal residue" evidence="1">
    <location>
        <position position="1"/>
    </location>
</feature>
<dbReference type="Proteomes" id="UP000801492">
    <property type="component" value="Unassembled WGS sequence"/>
</dbReference>
<comment type="caution">
    <text evidence="1">The sequence shown here is derived from an EMBL/GenBank/DDBJ whole genome shotgun (WGS) entry which is preliminary data.</text>
</comment>
<dbReference type="AlphaFoldDB" id="A0A8K0DB99"/>
<dbReference type="EMBL" id="VTPC01001244">
    <property type="protein sequence ID" value="KAF2902604.1"/>
    <property type="molecule type" value="Genomic_DNA"/>
</dbReference>
<evidence type="ECO:0000313" key="1">
    <source>
        <dbReference type="EMBL" id="KAF2902604.1"/>
    </source>
</evidence>
<gene>
    <name evidence="1" type="ORF">ILUMI_03582</name>
</gene>
<sequence length="221" mass="24701">ENAAALNLSVSSTSMLINSPNVDNPDSEFSNSPKSFHHISQLVDDSLKDCNSDSLNFDFNNTYNCNLLSNNSNFCPPLRQFNSTSSNEIQFNSASARTSNNEIQFNSILARISSNEDKNIPLKKRKVDYHPTLDYTPPLGYTPTLLMGIAEVLEHKADLANNLSQNSSINYDFTTINGVVIAREAGKENLLTLDPDKQHINKDFQNNENYSIRNCKPCKMT</sequence>
<name>A0A8K0DB99_IGNLU</name>
<evidence type="ECO:0000313" key="2">
    <source>
        <dbReference type="Proteomes" id="UP000801492"/>
    </source>
</evidence>
<reference evidence="1" key="1">
    <citation type="submission" date="2019-08" db="EMBL/GenBank/DDBJ databases">
        <title>The genome of the North American firefly Photinus pyralis.</title>
        <authorList>
            <consortium name="Photinus pyralis genome working group"/>
            <person name="Fallon T.R."/>
            <person name="Sander Lower S.E."/>
            <person name="Weng J.-K."/>
        </authorList>
    </citation>
    <scope>NUCLEOTIDE SEQUENCE</scope>
    <source>
        <strain evidence="1">TRF0915ILg1</strain>
        <tissue evidence="1">Whole body</tissue>
    </source>
</reference>
<organism evidence="1 2">
    <name type="scientific">Ignelater luminosus</name>
    <name type="common">Cucubano</name>
    <name type="synonym">Pyrophorus luminosus</name>
    <dbReference type="NCBI Taxonomy" id="2038154"/>
    <lineage>
        <taxon>Eukaryota</taxon>
        <taxon>Metazoa</taxon>
        <taxon>Ecdysozoa</taxon>
        <taxon>Arthropoda</taxon>
        <taxon>Hexapoda</taxon>
        <taxon>Insecta</taxon>
        <taxon>Pterygota</taxon>
        <taxon>Neoptera</taxon>
        <taxon>Endopterygota</taxon>
        <taxon>Coleoptera</taxon>
        <taxon>Polyphaga</taxon>
        <taxon>Elateriformia</taxon>
        <taxon>Elateroidea</taxon>
        <taxon>Elateridae</taxon>
        <taxon>Agrypninae</taxon>
        <taxon>Pyrophorini</taxon>
        <taxon>Ignelater</taxon>
    </lineage>
</organism>
<keyword evidence="2" id="KW-1185">Reference proteome</keyword>
<accession>A0A8K0DB99</accession>